<evidence type="ECO:0000256" key="8">
    <source>
        <dbReference type="PROSITE-ProRule" id="PRU00339"/>
    </source>
</evidence>
<evidence type="ECO:0000256" key="2">
    <source>
        <dbReference type="ARBA" id="ARBA00004496"/>
    </source>
</evidence>
<feature type="region of interest" description="Disordered" evidence="9">
    <location>
        <begin position="36"/>
        <end position="123"/>
    </location>
</feature>
<evidence type="ECO:0000256" key="5">
    <source>
        <dbReference type="ARBA" id="ARBA00022737"/>
    </source>
</evidence>
<dbReference type="GO" id="GO:0005052">
    <property type="term" value="F:peroxisome matrix targeting signal-1 binding"/>
    <property type="evidence" value="ECO:0007669"/>
    <property type="project" value="TreeGrafter"/>
</dbReference>
<dbReference type="EMBL" id="FN648375">
    <property type="protein sequence ID" value="CBJ48315.1"/>
    <property type="molecule type" value="Genomic_DNA"/>
</dbReference>
<dbReference type="InParanoid" id="D7FPY3"/>
<feature type="region of interest" description="Disordered" evidence="9">
    <location>
        <begin position="268"/>
        <end position="304"/>
    </location>
</feature>
<evidence type="ECO:0000256" key="9">
    <source>
        <dbReference type="SAM" id="MobiDB-lite"/>
    </source>
</evidence>
<evidence type="ECO:0000256" key="3">
    <source>
        <dbReference type="ARBA" id="ARBA00005348"/>
    </source>
</evidence>
<dbReference type="GO" id="GO:0005829">
    <property type="term" value="C:cytosol"/>
    <property type="evidence" value="ECO:0007669"/>
    <property type="project" value="TreeGrafter"/>
</dbReference>
<feature type="compositionally biased region" description="Low complexity" evidence="9">
    <location>
        <begin position="287"/>
        <end position="304"/>
    </location>
</feature>
<keyword evidence="7" id="KW-0576">Peroxisome</keyword>
<dbReference type="InterPro" id="IPR011990">
    <property type="entry name" value="TPR-like_helical_dom_sf"/>
</dbReference>
<dbReference type="Pfam" id="PF00515">
    <property type="entry name" value="TPR_1"/>
    <property type="match status" value="1"/>
</dbReference>
<proteinExistence type="inferred from homology"/>
<feature type="repeat" description="TPR" evidence="8">
    <location>
        <begin position="628"/>
        <end position="661"/>
    </location>
</feature>
<keyword evidence="5" id="KW-0677">Repeat</keyword>
<gene>
    <name evidence="10" type="ORF">Esi_0002_0040</name>
</gene>
<dbReference type="AlphaFoldDB" id="D7FPY3"/>
<feature type="repeat" description="TPR" evidence="8">
    <location>
        <begin position="594"/>
        <end position="627"/>
    </location>
</feature>
<dbReference type="PROSITE" id="PS50005">
    <property type="entry name" value="TPR"/>
    <property type="match status" value="4"/>
</dbReference>
<reference evidence="10 11" key="1">
    <citation type="journal article" date="2010" name="Nature">
        <title>The Ectocarpus genome and the independent evolution of multicellularity in brown algae.</title>
        <authorList>
            <person name="Cock J.M."/>
            <person name="Sterck L."/>
            <person name="Rouze P."/>
            <person name="Scornet D."/>
            <person name="Allen A.E."/>
            <person name="Amoutzias G."/>
            <person name="Anthouard V."/>
            <person name="Artiguenave F."/>
            <person name="Aury J.M."/>
            <person name="Badger J.H."/>
            <person name="Beszteri B."/>
            <person name="Billiau K."/>
            <person name="Bonnet E."/>
            <person name="Bothwell J.H."/>
            <person name="Bowler C."/>
            <person name="Boyen C."/>
            <person name="Brownlee C."/>
            <person name="Carrano C.J."/>
            <person name="Charrier B."/>
            <person name="Cho G.Y."/>
            <person name="Coelho S.M."/>
            <person name="Collen J."/>
            <person name="Corre E."/>
            <person name="Da Silva C."/>
            <person name="Delage L."/>
            <person name="Delaroque N."/>
            <person name="Dittami S.M."/>
            <person name="Doulbeau S."/>
            <person name="Elias M."/>
            <person name="Farnham G."/>
            <person name="Gachon C.M."/>
            <person name="Gschloessl B."/>
            <person name="Heesch S."/>
            <person name="Jabbari K."/>
            <person name="Jubin C."/>
            <person name="Kawai H."/>
            <person name="Kimura K."/>
            <person name="Kloareg B."/>
            <person name="Kupper F.C."/>
            <person name="Lang D."/>
            <person name="Le Bail A."/>
            <person name="Leblanc C."/>
            <person name="Lerouge P."/>
            <person name="Lohr M."/>
            <person name="Lopez P.J."/>
            <person name="Martens C."/>
            <person name="Maumus F."/>
            <person name="Michel G."/>
            <person name="Miranda-Saavedra D."/>
            <person name="Morales J."/>
            <person name="Moreau H."/>
            <person name="Motomura T."/>
            <person name="Nagasato C."/>
            <person name="Napoli C.A."/>
            <person name="Nelson D.R."/>
            <person name="Nyvall-Collen P."/>
            <person name="Peters A.F."/>
            <person name="Pommier C."/>
            <person name="Potin P."/>
            <person name="Poulain J."/>
            <person name="Quesneville H."/>
            <person name="Read B."/>
            <person name="Rensing S.A."/>
            <person name="Ritter A."/>
            <person name="Rousvoal S."/>
            <person name="Samanta M."/>
            <person name="Samson G."/>
            <person name="Schroeder D.C."/>
            <person name="Segurens B."/>
            <person name="Strittmatter M."/>
            <person name="Tonon T."/>
            <person name="Tregear J.W."/>
            <person name="Valentin K."/>
            <person name="von Dassow P."/>
            <person name="Yamagishi T."/>
            <person name="Van de Peer Y."/>
            <person name="Wincker P."/>
        </authorList>
    </citation>
    <scope>NUCLEOTIDE SEQUENCE [LARGE SCALE GENOMIC DNA]</scope>
    <source>
        <strain evidence="11">Ec32 / CCAP1310/4</strain>
    </source>
</reference>
<dbReference type="Gene3D" id="1.25.40.10">
    <property type="entry name" value="Tetratricopeptide repeat domain"/>
    <property type="match status" value="1"/>
</dbReference>
<accession>D7FPY3</accession>
<dbReference type="InterPro" id="IPR024111">
    <property type="entry name" value="PEX5/PEX5L"/>
</dbReference>
<organism evidence="10 11">
    <name type="scientific">Ectocarpus siliculosus</name>
    <name type="common">Brown alga</name>
    <name type="synonym">Conferva siliculosa</name>
    <dbReference type="NCBI Taxonomy" id="2880"/>
    <lineage>
        <taxon>Eukaryota</taxon>
        <taxon>Sar</taxon>
        <taxon>Stramenopiles</taxon>
        <taxon>Ochrophyta</taxon>
        <taxon>PX clade</taxon>
        <taxon>Phaeophyceae</taxon>
        <taxon>Ectocarpales</taxon>
        <taxon>Ectocarpaceae</taxon>
        <taxon>Ectocarpus</taxon>
    </lineage>
</organism>
<dbReference type="GO" id="GO:0005778">
    <property type="term" value="C:peroxisomal membrane"/>
    <property type="evidence" value="ECO:0007669"/>
    <property type="project" value="TreeGrafter"/>
</dbReference>
<evidence type="ECO:0000313" key="10">
    <source>
        <dbReference type="EMBL" id="CBJ48315.1"/>
    </source>
</evidence>
<keyword evidence="4" id="KW-0963">Cytoplasm</keyword>
<dbReference type="PANTHER" id="PTHR10130">
    <property type="entry name" value="PEROXISOMAL TARGETING SIGNAL 1 RECEPTOR PEX5"/>
    <property type="match status" value="1"/>
</dbReference>
<comment type="subcellular location">
    <subcellularLocation>
        <location evidence="2">Cytoplasm</location>
    </subcellularLocation>
    <subcellularLocation>
        <location evidence="1">Peroxisome</location>
    </subcellularLocation>
</comment>
<dbReference type="eggNOG" id="KOG1125">
    <property type="taxonomic scope" value="Eukaryota"/>
</dbReference>
<dbReference type="OrthoDB" id="10006023at2759"/>
<feature type="compositionally biased region" description="Low complexity" evidence="9">
    <location>
        <begin position="53"/>
        <end position="62"/>
    </location>
</feature>
<protein>
    <submittedName>
        <fullName evidence="10">Uncharacterized protein</fullName>
    </submittedName>
</protein>
<keyword evidence="11" id="KW-1185">Reference proteome</keyword>
<dbReference type="SMART" id="SM00028">
    <property type="entry name" value="TPR"/>
    <property type="match status" value="5"/>
</dbReference>
<sequence length="739" mass="78891">MDVIGNLVGGQTCAADGTTASRNPIARLVDTLMEGSAGAGGQMKGPSRRDFCPQQQQGGPMMRAPPPGAAAAAHAHAQAQAQGMMGPMVGPKGNASHPEQGQHRHPHGNNDWAHEFEGGNRGPPPHMMMQNHRQDFDAGWGNEFHGQHEMRGSMMHQPHPAELEHLEAAWAAQQGGFGSEPMAYGPDGAPPPPPAAAFGPGMAPRPGMHGQSLVSAGGDEEKGVGEGQVGASARSLVGQMAADPDGRFRDSELLRFATRLGTGGLRVSGDKVVPGSGEAQGLDEAWAGGASSQQQHQQAGDPAVAAAATKADFQVAYAENEAAEQQQQQGPLVGSFSDAWNGLDSGVGVREEPSLKPSAAELLSSAQEEAWSDGKTGLAPDFQEKMEAAWREVEQGGVGAGAGVGDPDLQAIWEESDDDAAGVETLDGVWSRTAATLEAGEGNLEAPYELSAENRFNDVDSPFEEGVRLFEEGQIADAALCFEAEIARNPDNSQAWFMLGQSHAENDQDRLAISCLEKAVEIDPYSLDALLALGTSYVNELDSQKALTNLKAWVEHNPKYSGLEIAVDEYSDGTLMDEVMQLMLQAQRWDATDADAHVVLGVLYNVSRDYDSAAEAFRRAIEARPNDHSLWNKLGATLANSRQSEAALPAYRRAIASKPGYARAWLNMGISQANLNRYEEASSCYLQALRLNPEAKHIWSYLRIVFSSMERFDLVQKAGKEDAGLFEDDFDLALPTPPP</sequence>
<evidence type="ECO:0000256" key="6">
    <source>
        <dbReference type="ARBA" id="ARBA00022803"/>
    </source>
</evidence>
<feature type="repeat" description="TPR" evidence="8">
    <location>
        <begin position="493"/>
        <end position="526"/>
    </location>
</feature>
<dbReference type="EMBL" id="FN649727">
    <property type="protein sequence ID" value="CBJ48315.1"/>
    <property type="molecule type" value="Genomic_DNA"/>
</dbReference>
<evidence type="ECO:0000256" key="4">
    <source>
        <dbReference type="ARBA" id="ARBA00022490"/>
    </source>
</evidence>
<feature type="compositionally biased region" description="Low complexity" evidence="9">
    <location>
        <begin position="69"/>
        <end position="88"/>
    </location>
</feature>
<dbReference type="Proteomes" id="UP000002630">
    <property type="component" value="Linkage Group LG02"/>
</dbReference>
<name>D7FPY3_ECTSI</name>
<evidence type="ECO:0000313" key="11">
    <source>
        <dbReference type="Proteomes" id="UP000002630"/>
    </source>
</evidence>
<dbReference type="SUPFAM" id="SSF48452">
    <property type="entry name" value="TPR-like"/>
    <property type="match status" value="1"/>
</dbReference>
<evidence type="ECO:0000256" key="7">
    <source>
        <dbReference type="ARBA" id="ARBA00023140"/>
    </source>
</evidence>
<dbReference type="PROSITE" id="PS50293">
    <property type="entry name" value="TPR_REGION"/>
    <property type="match status" value="2"/>
</dbReference>
<dbReference type="GO" id="GO:0016560">
    <property type="term" value="P:protein import into peroxisome matrix, docking"/>
    <property type="evidence" value="ECO:0007669"/>
    <property type="project" value="TreeGrafter"/>
</dbReference>
<dbReference type="InterPro" id="IPR019734">
    <property type="entry name" value="TPR_rpt"/>
</dbReference>
<evidence type="ECO:0000256" key="1">
    <source>
        <dbReference type="ARBA" id="ARBA00004275"/>
    </source>
</evidence>
<dbReference type="Pfam" id="PF13432">
    <property type="entry name" value="TPR_16"/>
    <property type="match status" value="2"/>
</dbReference>
<dbReference type="PANTHER" id="PTHR10130:SF0">
    <property type="entry name" value="GH08708P"/>
    <property type="match status" value="1"/>
</dbReference>
<dbReference type="STRING" id="2880.D7FPY3"/>
<feature type="repeat" description="TPR" evidence="8">
    <location>
        <begin position="662"/>
        <end position="695"/>
    </location>
</feature>
<comment type="similarity">
    <text evidence="3">Belongs to the peroxisomal targeting signal receptor family.</text>
</comment>
<keyword evidence="6 8" id="KW-0802">TPR repeat</keyword>